<gene>
    <name evidence="8" type="ORF">D0544_04015</name>
</gene>
<dbReference type="EMBL" id="QWEZ01000001">
    <property type="protein sequence ID" value="RRJ84282.1"/>
    <property type="molecule type" value="Genomic_DNA"/>
</dbReference>
<evidence type="ECO:0000259" key="7">
    <source>
        <dbReference type="PROSITE" id="PS51379"/>
    </source>
</evidence>
<evidence type="ECO:0000313" key="9">
    <source>
        <dbReference type="Proteomes" id="UP000280792"/>
    </source>
</evidence>
<keyword evidence="5 6" id="KW-0411">Iron-sulfur</keyword>
<keyword evidence="6" id="KW-0813">Transport</keyword>
<evidence type="ECO:0000256" key="5">
    <source>
        <dbReference type="ARBA" id="ARBA00023014"/>
    </source>
</evidence>
<keyword evidence="4 6" id="KW-0408">Iron</keyword>
<keyword evidence="2 6" id="KW-0479">Metal-binding</keyword>
<dbReference type="PANTHER" id="PTHR32479">
    <property type="entry name" value="GLYCOLATE OXIDASE IRON-SULFUR SUBUNIT"/>
    <property type="match status" value="1"/>
</dbReference>
<accession>A0A3P3VNF0</accession>
<dbReference type="PROSITE" id="PS51379">
    <property type="entry name" value="4FE4S_FER_2"/>
    <property type="match status" value="2"/>
</dbReference>
<name>A0A3P3VNF0_9GAMM</name>
<comment type="cofactor">
    <cofactor evidence="6">
        <name>[4Fe-4S] cluster</name>
        <dbReference type="ChEBI" id="CHEBI:49883"/>
    </cofactor>
    <text evidence="6">Binds 2 [4Fe-4S] clusters.</text>
</comment>
<comment type="catalytic activity">
    <reaction evidence="6">
        <text>glycolate + A = glyoxylate + AH2</text>
        <dbReference type="Rhea" id="RHEA:21264"/>
        <dbReference type="ChEBI" id="CHEBI:13193"/>
        <dbReference type="ChEBI" id="CHEBI:17499"/>
        <dbReference type="ChEBI" id="CHEBI:29805"/>
        <dbReference type="ChEBI" id="CHEBI:36655"/>
        <dbReference type="EC" id="1.1.99.14"/>
    </reaction>
</comment>
<dbReference type="RefSeq" id="WP_125014709.1">
    <property type="nucleotide sequence ID" value="NZ_QWEZ01000001.1"/>
</dbReference>
<comment type="catalytic activity">
    <reaction evidence="6">
        <text>(R)-lactate + A = pyruvate + AH2</text>
        <dbReference type="Rhea" id="RHEA:15089"/>
        <dbReference type="ChEBI" id="CHEBI:13193"/>
        <dbReference type="ChEBI" id="CHEBI:15361"/>
        <dbReference type="ChEBI" id="CHEBI:16004"/>
        <dbReference type="ChEBI" id="CHEBI:17499"/>
    </reaction>
</comment>
<dbReference type="Pfam" id="PF13183">
    <property type="entry name" value="Fer4_8"/>
    <property type="match status" value="1"/>
</dbReference>
<dbReference type="SUPFAM" id="SSF54862">
    <property type="entry name" value="4Fe-4S ferredoxins"/>
    <property type="match status" value="1"/>
</dbReference>
<keyword evidence="9" id="KW-1185">Reference proteome</keyword>
<dbReference type="InterPro" id="IPR004017">
    <property type="entry name" value="Cys_rich_dom"/>
</dbReference>
<dbReference type="Gene3D" id="1.10.1060.10">
    <property type="entry name" value="Alpha-helical ferredoxin"/>
    <property type="match status" value="1"/>
</dbReference>
<keyword evidence="1 6" id="KW-0004">4Fe-4S</keyword>
<evidence type="ECO:0000256" key="1">
    <source>
        <dbReference type="ARBA" id="ARBA00022485"/>
    </source>
</evidence>
<dbReference type="PROSITE" id="PS00198">
    <property type="entry name" value="4FE4S_FER_1"/>
    <property type="match status" value="1"/>
</dbReference>
<evidence type="ECO:0000313" key="8">
    <source>
        <dbReference type="EMBL" id="RRJ84282.1"/>
    </source>
</evidence>
<dbReference type="InterPro" id="IPR012257">
    <property type="entry name" value="Glc_ox_4Fe-4S"/>
</dbReference>
<keyword evidence="6" id="KW-0249">Electron transport</keyword>
<proteinExistence type="predicted"/>
<comment type="function">
    <text evidence="6">Component of a complex that catalyzes the oxidation of glycolate to glyoxylate.</text>
</comment>
<evidence type="ECO:0000256" key="3">
    <source>
        <dbReference type="ARBA" id="ARBA00022737"/>
    </source>
</evidence>
<dbReference type="GO" id="GO:0019154">
    <property type="term" value="F:glycolate dehydrogenase activity"/>
    <property type="evidence" value="ECO:0007669"/>
    <property type="project" value="UniProtKB-EC"/>
</dbReference>
<dbReference type="AlphaFoldDB" id="A0A3P3VNF0"/>
<dbReference type="PIRSF" id="PIRSF000139">
    <property type="entry name" value="Glc_ox_4Fe-4S"/>
    <property type="match status" value="1"/>
</dbReference>
<sequence>MKTQISEQYRGSAEGQEAEAILRSCVHCGFCTATCPTYQELCDERDGPRGRIYLIKQLLEGGEVTDRTRTHLDRCLTCRSCETTCPSGVKYGRLVDIGRGLMEQSLPRSPAQRAIRWALRQVLPYRNRFGPLLKLGQVMRPLLPSALKAKVPPTQSASPWPTRSHPRRMLALQGCAQPAATPNTLAATARVLDRLGISLVVAPEAGCCGAVSYHLAAHSEGLDFMRRNIDAWWPAVEAGAEAILITASGCGAMVEEYGHLLRDDPAYAEKARRISELCRDISQVLAAEDLSVLALKGGQERIAVHCPCTLQHALKQPQTVQKILRSVGFELTQTRDNHLCCGSAGTYSILQPEMSQTLLGNKLEALTMDNPDRIVTANVGCQLHLQSRAQQPVSHWIELLDQPG</sequence>
<dbReference type="EC" id="1.1.99.14" evidence="6"/>
<dbReference type="PANTHER" id="PTHR32479:SF17">
    <property type="entry name" value="GLYCOLATE OXIDASE IRON-SULFUR SUBUNIT"/>
    <property type="match status" value="1"/>
</dbReference>
<feature type="domain" description="4Fe-4S ferredoxin-type" evidence="7">
    <location>
        <begin position="16"/>
        <end position="47"/>
    </location>
</feature>
<comment type="caution">
    <text evidence="8">The sequence shown here is derived from an EMBL/GenBank/DDBJ whole genome shotgun (WGS) entry which is preliminary data.</text>
</comment>
<reference evidence="8 9" key="2">
    <citation type="submission" date="2018-12" db="EMBL/GenBank/DDBJ databases">
        <title>Simiduia agarivorans gen. nov., sp. nov., a marine, agarolytic bacterium isolated from shallow coastal water from Keelung, Taiwan.</title>
        <authorList>
            <person name="Shieh W.Y."/>
        </authorList>
    </citation>
    <scope>NUCLEOTIDE SEQUENCE [LARGE SCALE GENOMIC DNA]</scope>
    <source>
        <strain evidence="8 9">GTF-13</strain>
    </source>
</reference>
<dbReference type="InterPro" id="IPR009051">
    <property type="entry name" value="Helical_ferredxn"/>
</dbReference>
<evidence type="ECO:0000256" key="2">
    <source>
        <dbReference type="ARBA" id="ARBA00022723"/>
    </source>
</evidence>
<evidence type="ECO:0000256" key="6">
    <source>
        <dbReference type="PIRNR" id="PIRNR000139"/>
    </source>
</evidence>
<dbReference type="Proteomes" id="UP000280792">
    <property type="component" value="Unassembled WGS sequence"/>
</dbReference>
<dbReference type="InterPro" id="IPR017900">
    <property type="entry name" value="4Fe4S_Fe_S_CS"/>
</dbReference>
<protein>
    <recommendedName>
        <fullName evidence="6">Glycolate oxidase iron-sulfur subunit</fullName>
        <ecNumber evidence="6">1.1.99.14</ecNumber>
    </recommendedName>
</protein>
<keyword evidence="3" id="KW-0677">Repeat</keyword>
<dbReference type="GO" id="GO:0051539">
    <property type="term" value="F:4 iron, 4 sulfur cluster binding"/>
    <property type="evidence" value="ECO:0007669"/>
    <property type="project" value="UniProtKB-UniRule"/>
</dbReference>
<reference evidence="8 9" key="1">
    <citation type="submission" date="2018-08" db="EMBL/GenBank/DDBJ databases">
        <authorList>
            <person name="Khan S.A."/>
        </authorList>
    </citation>
    <scope>NUCLEOTIDE SEQUENCE [LARGE SCALE GENOMIC DNA]</scope>
    <source>
        <strain evidence="8 9">GTF-13</strain>
    </source>
</reference>
<dbReference type="Pfam" id="PF02754">
    <property type="entry name" value="CCG"/>
    <property type="match status" value="2"/>
</dbReference>
<feature type="domain" description="4Fe-4S ferredoxin-type" evidence="7">
    <location>
        <begin position="66"/>
        <end position="89"/>
    </location>
</feature>
<dbReference type="GO" id="GO:0046872">
    <property type="term" value="F:metal ion binding"/>
    <property type="evidence" value="ECO:0007669"/>
    <property type="project" value="UniProtKB-UniRule"/>
</dbReference>
<dbReference type="NCBIfam" id="NF008434">
    <property type="entry name" value="PRK11274.1"/>
    <property type="match status" value="1"/>
</dbReference>
<organism evidence="8 9">
    <name type="scientific">Aestuariirhabdus litorea</name>
    <dbReference type="NCBI Taxonomy" id="2528527"/>
    <lineage>
        <taxon>Bacteria</taxon>
        <taxon>Pseudomonadati</taxon>
        <taxon>Pseudomonadota</taxon>
        <taxon>Gammaproteobacteria</taxon>
        <taxon>Oceanospirillales</taxon>
        <taxon>Aestuariirhabdaceae</taxon>
        <taxon>Aestuariirhabdus</taxon>
    </lineage>
</organism>
<dbReference type="InterPro" id="IPR017896">
    <property type="entry name" value="4Fe4S_Fe-S-bd"/>
</dbReference>
<evidence type="ECO:0000256" key="4">
    <source>
        <dbReference type="ARBA" id="ARBA00023004"/>
    </source>
</evidence>